<evidence type="ECO:0000313" key="2">
    <source>
        <dbReference type="EMBL" id="MBD0823307.1"/>
    </source>
</evidence>
<accession>A0A8J6Q020</accession>
<feature type="chain" id="PRO_5035190459" evidence="1">
    <location>
        <begin position="27"/>
        <end position="217"/>
    </location>
</feature>
<reference evidence="2 3" key="1">
    <citation type="journal article" date="2018" name="J. Microbiol.">
        <title>Aestuariibaculum marinum sp. nov., a marine bacterium isolated from seawater in South Korea.</title>
        <authorList>
            <person name="Choi J."/>
            <person name="Lee D."/>
            <person name="Jang J.H."/>
            <person name="Cha S."/>
            <person name="Seo T."/>
        </authorList>
    </citation>
    <scope>NUCLEOTIDE SEQUENCE [LARGE SCALE GENOMIC DNA]</scope>
    <source>
        <strain evidence="2 3">IP7</strain>
    </source>
</reference>
<keyword evidence="1" id="KW-0732">Signal</keyword>
<evidence type="ECO:0000256" key="1">
    <source>
        <dbReference type="SAM" id="SignalP"/>
    </source>
</evidence>
<feature type="signal peptide" evidence="1">
    <location>
        <begin position="1"/>
        <end position="26"/>
    </location>
</feature>
<dbReference type="AlphaFoldDB" id="A0A8J6Q020"/>
<sequence length="217" mass="24982">MLNSIKTKTFKTLILALILSSTSGFAQTESLWDKASGWVKELNLNDESKETTVTSLITSHLTAVRNWHNSHSFEEVPAGINPRTGEKLSDLDRSIIADSAMPDNVHTDLMTGLNNNLTEDQVEFILDKYTIGKVDFTMKAYREIVPYLKPYEEAELIKNLKEAREMAIDFKSMKQISAIFEIYKTKNEQFLNNNGRNWRKMYKNYVDKMKAKKESNQ</sequence>
<keyword evidence="3" id="KW-1185">Reference proteome</keyword>
<gene>
    <name evidence="2" type="ORF">ICJ85_04675</name>
</gene>
<protein>
    <submittedName>
        <fullName evidence="2">DUF3826 domain-containing protein</fullName>
    </submittedName>
</protein>
<proteinExistence type="predicted"/>
<dbReference type="Proteomes" id="UP000621516">
    <property type="component" value="Unassembled WGS sequence"/>
</dbReference>
<dbReference type="EMBL" id="JACVXD010000002">
    <property type="protein sequence ID" value="MBD0823307.1"/>
    <property type="molecule type" value="Genomic_DNA"/>
</dbReference>
<comment type="caution">
    <text evidence="2">The sequence shown here is derived from an EMBL/GenBank/DDBJ whole genome shotgun (WGS) entry which is preliminary data.</text>
</comment>
<dbReference type="RefSeq" id="WP_188222620.1">
    <property type="nucleotide sequence ID" value="NZ_JACVXD010000002.1"/>
</dbReference>
<evidence type="ECO:0000313" key="3">
    <source>
        <dbReference type="Proteomes" id="UP000621516"/>
    </source>
</evidence>
<name>A0A8J6Q020_9FLAO</name>
<dbReference type="Pfam" id="PF12875">
    <property type="entry name" value="DUF3826"/>
    <property type="match status" value="1"/>
</dbReference>
<organism evidence="2 3">
    <name type="scientific">Aestuariibaculum marinum</name>
    <dbReference type="NCBI Taxonomy" id="2683592"/>
    <lineage>
        <taxon>Bacteria</taxon>
        <taxon>Pseudomonadati</taxon>
        <taxon>Bacteroidota</taxon>
        <taxon>Flavobacteriia</taxon>
        <taxon>Flavobacteriales</taxon>
        <taxon>Flavobacteriaceae</taxon>
    </lineage>
</organism>
<dbReference type="InterPro" id="IPR024284">
    <property type="entry name" value="DUF3826"/>
</dbReference>